<dbReference type="AlphaFoldDB" id="A0A444YZQ4"/>
<proteinExistence type="predicted"/>
<comment type="caution">
    <text evidence="1">The sequence shown here is derived from an EMBL/GenBank/DDBJ whole genome shotgun (WGS) entry which is preliminary data.</text>
</comment>
<organism evidence="1 2">
    <name type="scientific">Arachis hypogaea</name>
    <name type="common">Peanut</name>
    <dbReference type="NCBI Taxonomy" id="3818"/>
    <lineage>
        <taxon>Eukaryota</taxon>
        <taxon>Viridiplantae</taxon>
        <taxon>Streptophyta</taxon>
        <taxon>Embryophyta</taxon>
        <taxon>Tracheophyta</taxon>
        <taxon>Spermatophyta</taxon>
        <taxon>Magnoliopsida</taxon>
        <taxon>eudicotyledons</taxon>
        <taxon>Gunneridae</taxon>
        <taxon>Pentapetalae</taxon>
        <taxon>rosids</taxon>
        <taxon>fabids</taxon>
        <taxon>Fabales</taxon>
        <taxon>Fabaceae</taxon>
        <taxon>Papilionoideae</taxon>
        <taxon>50 kb inversion clade</taxon>
        <taxon>dalbergioids sensu lato</taxon>
        <taxon>Dalbergieae</taxon>
        <taxon>Pterocarpus clade</taxon>
        <taxon>Arachis</taxon>
    </lineage>
</organism>
<evidence type="ECO:0000313" key="1">
    <source>
        <dbReference type="EMBL" id="RYR07304.1"/>
    </source>
</evidence>
<protein>
    <submittedName>
        <fullName evidence="1">Uncharacterized protein</fullName>
    </submittedName>
</protein>
<gene>
    <name evidence="1" type="ORF">Ahy_B05g074630</name>
</gene>
<keyword evidence="2" id="KW-1185">Reference proteome</keyword>
<reference evidence="1 2" key="1">
    <citation type="submission" date="2019-01" db="EMBL/GenBank/DDBJ databases">
        <title>Sequencing of cultivated peanut Arachis hypogaea provides insights into genome evolution and oil improvement.</title>
        <authorList>
            <person name="Chen X."/>
        </authorList>
    </citation>
    <scope>NUCLEOTIDE SEQUENCE [LARGE SCALE GENOMIC DNA]</scope>
    <source>
        <strain evidence="2">cv. Fuhuasheng</strain>
        <tissue evidence="1">Leaves</tissue>
    </source>
</reference>
<dbReference type="EMBL" id="SDMP01000015">
    <property type="protein sequence ID" value="RYR07304.1"/>
    <property type="molecule type" value="Genomic_DNA"/>
</dbReference>
<name>A0A444YZQ4_ARAHY</name>
<accession>A0A444YZQ4</accession>
<sequence>MCSAPATAPATICSTDCSGDDLLSGVILRQDFVLSPMTISSGRFSSDYNLCCFLQRSSSAVISSGSDLLHQRFSSIDEICCASVSYGIELCSATSTSPLSLVEHLASLWTSHYEMLQMFKFADFSSQSPMQPCLLQKLLVVIDELEALSLISLLEEVNYGKLKHEENLAFQINVHNALVMHVRLIIILKRIKLLFSCNTLHTFVLFDLLVYNVLIGAIRHKAINVHLDFGS</sequence>
<dbReference type="Proteomes" id="UP000289738">
    <property type="component" value="Chromosome B05"/>
</dbReference>
<evidence type="ECO:0000313" key="2">
    <source>
        <dbReference type="Proteomes" id="UP000289738"/>
    </source>
</evidence>